<keyword evidence="3" id="KW-1185">Reference proteome</keyword>
<keyword evidence="1" id="KW-0472">Membrane</keyword>
<evidence type="ECO:0000313" key="2">
    <source>
        <dbReference type="EMBL" id="MDQ0198735.1"/>
    </source>
</evidence>
<name>A0ABT9XTW8_9BACI</name>
<dbReference type="Proteomes" id="UP001224122">
    <property type="component" value="Unassembled WGS sequence"/>
</dbReference>
<feature type="transmembrane region" description="Helical" evidence="1">
    <location>
        <begin position="126"/>
        <end position="147"/>
    </location>
</feature>
<keyword evidence="1" id="KW-1133">Transmembrane helix</keyword>
<feature type="transmembrane region" description="Helical" evidence="1">
    <location>
        <begin position="32"/>
        <end position="52"/>
    </location>
</feature>
<accession>A0ABT9XTW8</accession>
<proteinExistence type="predicted"/>
<comment type="caution">
    <text evidence="2">The sequence shown here is derived from an EMBL/GenBank/DDBJ whole genome shotgun (WGS) entry which is preliminary data.</text>
</comment>
<protein>
    <submittedName>
        <fullName evidence="2">Uncharacterized protein</fullName>
    </submittedName>
</protein>
<reference evidence="2 3" key="1">
    <citation type="submission" date="2023-07" db="EMBL/GenBank/DDBJ databases">
        <title>Genomic Encyclopedia of Type Strains, Phase IV (KMG-IV): sequencing the most valuable type-strain genomes for metagenomic binning, comparative biology and taxonomic classification.</title>
        <authorList>
            <person name="Goeker M."/>
        </authorList>
    </citation>
    <scope>NUCLEOTIDE SEQUENCE [LARGE SCALE GENOMIC DNA]</scope>
    <source>
        <strain evidence="2 3">DSM 27594</strain>
    </source>
</reference>
<feature type="transmembrane region" description="Helical" evidence="1">
    <location>
        <begin position="72"/>
        <end position="89"/>
    </location>
</feature>
<feature type="transmembrane region" description="Helical" evidence="1">
    <location>
        <begin position="96"/>
        <end position="120"/>
    </location>
</feature>
<evidence type="ECO:0000256" key="1">
    <source>
        <dbReference type="SAM" id="Phobius"/>
    </source>
</evidence>
<keyword evidence="1" id="KW-0812">Transmembrane</keyword>
<sequence length="158" mass="18969">MVLFFYATLNIIALFLFIKYKKRGFHILEIFVYWMVGSYLFQNFSAICYMNYKTLIIPDKFSIELAHFLNRIVLFPLLMVTFLHFFLIISTLSKKLLLIIGFILLLVGMEWLANLLGVLIHVHWVIWWSFAFWLVALLFLIVFMRFFRKFLFKGGLNF</sequence>
<feature type="transmembrane region" description="Helical" evidence="1">
    <location>
        <begin position="5"/>
        <end position="20"/>
    </location>
</feature>
<organism evidence="2 3">
    <name type="scientific">Neobacillus ginsengisoli</name>
    <dbReference type="NCBI Taxonomy" id="904295"/>
    <lineage>
        <taxon>Bacteria</taxon>
        <taxon>Bacillati</taxon>
        <taxon>Bacillota</taxon>
        <taxon>Bacilli</taxon>
        <taxon>Bacillales</taxon>
        <taxon>Bacillaceae</taxon>
        <taxon>Neobacillus</taxon>
    </lineage>
</organism>
<dbReference type="EMBL" id="JAUSTW010000003">
    <property type="protein sequence ID" value="MDQ0198735.1"/>
    <property type="molecule type" value="Genomic_DNA"/>
</dbReference>
<gene>
    <name evidence="2" type="ORF">J2S10_001893</name>
</gene>
<evidence type="ECO:0000313" key="3">
    <source>
        <dbReference type="Proteomes" id="UP001224122"/>
    </source>
</evidence>